<feature type="binding site" evidence="3">
    <location>
        <position position="140"/>
    </location>
    <ligand>
        <name>Cu cation</name>
        <dbReference type="ChEBI" id="CHEBI:23378"/>
    </ligand>
</feature>
<dbReference type="InterPro" id="IPR003782">
    <property type="entry name" value="SCO1/SenC"/>
</dbReference>
<accession>A0A7X0H7U7</accession>
<sequence>MISLEAEALPELWPAPDFTLTNQAGETVTRDDLLGQVWAADFFFTSCPGICPMLSANMQGLNADLADHPKRSDLRLVSFSLDPEHDTVEVLAEYSEAIEAPPSDWLFLTGQRQAIWDLSINGFKLEVQDTPDDPANPILHSGKVVLVDRQGMVRGYYDGLLPEGIKQLQADLELLLAE</sequence>
<keyword evidence="7" id="KW-1185">Reference proteome</keyword>
<protein>
    <submittedName>
        <fullName evidence="6">Protein SCO1/2</fullName>
    </submittedName>
</protein>
<dbReference type="SUPFAM" id="SSF52833">
    <property type="entry name" value="Thioredoxin-like"/>
    <property type="match status" value="1"/>
</dbReference>
<evidence type="ECO:0000256" key="4">
    <source>
        <dbReference type="PIRSR" id="PIRSR603782-2"/>
    </source>
</evidence>
<dbReference type="Pfam" id="PF02630">
    <property type="entry name" value="SCO1-SenC"/>
    <property type="match status" value="1"/>
</dbReference>
<comment type="similarity">
    <text evidence="1">Belongs to the SCO1/2 family.</text>
</comment>
<keyword evidence="4" id="KW-1015">Disulfide bond</keyword>
<dbReference type="GO" id="GO:0046872">
    <property type="term" value="F:metal ion binding"/>
    <property type="evidence" value="ECO:0007669"/>
    <property type="project" value="UniProtKB-KW"/>
</dbReference>
<organism evidence="6 7">
    <name type="scientific">Algisphaera agarilytica</name>
    <dbReference type="NCBI Taxonomy" id="1385975"/>
    <lineage>
        <taxon>Bacteria</taxon>
        <taxon>Pseudomonadati</taxon>
        <taxon>Planctomycetota</taxon>
        <taxon>Phycisphaerae</taxon>
        <taxon>Phycisphaerales</taxon>
        <taxon>Phycisphaeraceae</taxon>
        <taxon>Algisphaera</taxon>
    </lineage>
</organism>
<dbReference type="PANTHER" id="PTHR12151">
    <property type="entry name" value="ELECTRON TRANSPORT PROTIN SCO1/SENC FAMILY MEMBER"/>
    <property type="match status" value="1"/>
</dbReference>
<name>A0A7X0H7U7_9BACT</name>
<evidence type="ECO:0000256" key="1">
    <source>
        <dbReference type="ARBA" id="ARBA00010996"/>
    </source>
</evidence>
<dbReference type="Gene3D" id="3.40.30.10">
    <property type="entry name" value="Glutaredoxin"/>
    <property type="match status" value="1"/>
</dbReference>
<dbReference type="InterPro" id="IPR036249">
    <property type="entry name" value="Thioredoxin-like_sf"/>
</dbReference>
<keyword evidence="3" id="KW-0479">Metal-binding</keyword>
<reference evidence="6 7" key="1">
    <citation type="submission" date="2020-08" db="EMBL/GenBank/DDBJ databases">
        <title>Genomic Encyclopedia of Type Strains, Phase IV (KMG-IV): sequencing the most valuable type-strain genomes for metagenomic binning, comparative biology and taxonomic classification.</title>
        <authorList>
            <person name="Goeker M."/>
        </authorList>
    </citation>
    <scope>NUCLEOTIDE SEQUENCE [LARGE SCALE GENOMIC DNA]</scope>
    <source>
        <strain evidence="6 7">DSM 103725</strain>
    </source>
</reference>
<dbReference type="PROSITE" id="PS51352">
    <property type="entry name" value="THIOREDOXIN_2"/>
    <property type="match status" value="1"/>
</dbReference>
<feature type="binding site" evidence="3">
    <location>
        <position position="51"/>
    </location>
    <ligand>
        <name>Cu cation</name>
        <dbReference type="ChEBI" id="CHEBI:23378"/>
    </ligand>
</feature>
<proteinExistence type="inferred from homology"/>
<evidence type="ECO:0000256" key="3">
    <source>
        <dbReference type="PIRSR" id="PIRSR603782-1"/>
    </source>
</evidence>
<dbReference type="EMBL" id="JACHGY010000001">
    <property type="protein sequence ID" value="MBB6429414.1"/>
    <property type="molecule type" value="Genomic_DNA"/>
</dbReference>
<dbReference type="PANTHER" id="PTHR12151:SF25">
    <property type="entry name" value="LINALOOL DEHYDRATASE_ISOMERASE DOMAIN-CONTAINING PROTEIN"/>
    <property type="match status" value="1"/>
</dbReference>
<keyword evidence="2 3" id="KW-0186">Copper</keyword>
<dbReference type="CDD" id="cd02968">
    <property type="entry name" value="SCO"/>
    <property type="match status" value="1"/>
</dbReference>
<evidence type="ECO:0000313" key="6">
    <source>
        <dbReference type="EMBL" id="MBB6429414.1"/>
    </source>
</evidence>
<comment type="caution">
    <text evidence="6">The sequence shown here is derived from an EMBL/GenBank/DDBJ whole genome shotgun (WGS) entry which is preliminary data.</text>
</comment>
<evidence type="ECO:0000259" key="5">
    <source>
        <dbReference type="PROSITE" id="PS51352"/>
    </source>
</evidence>
<gene>
    <name evidence="6" type="ORF">HNQ40_001220</name>
</gene>
<evidence type="ECO:0000256" key="2">
    <source>
        <dbReference type="ARBA" id="ARBA00023008"/>
    </source>
</evidence>
<dbReference type="AlphaFoldDB" id="A0A7X0H7U7"/>
<feature type="domain" description="Thioredoxin" evidence="5">
    <location>
        <begin position="9"/>
        <end position="177"/>
    </location>
</feature>
<dbReference type="Proteomes" id="UP000541810">
    <property type="component" value="Unassembled WGS sequence"/>
</dbReference>
<feature type="binding site" evidence="3">
    <location>
        <position position="47"/>
    </location>
    <ligand>
        <name>Cu cation</name>
        <dbReference type="ChEBI" id="CHEBI:23378"/>
    </ligand>
</feature>
<dbReference type="InterPro" id="IPR013766">
    <property type="entry name" value="Thioredoxin_domain"/>
</dbReference>
<dbReference type="RefSeq" id="WP_184676993.1">
    <property type="nucleotide sequence ID" value="NZ_JACHGY010000001.1"/>
</dbReference>
<feature type="disulfide bond" description="Redox-active" evidence="4">
    <location>
        <begin position="47"/>
        <end position="51"/>
    </location>
</feature>
<evidence type="ECO:0000313" key="7">
    <source>
        <dbReference type="Proteomes" id="UP000541810"/>
    </source>
</evidence>